<gene>
    <name evidence="3" type="ORF">MANES_05G094200v8</name>
</gene>
<comment type="caution">
    <text evidence="3">The sequence shown here is derived from an EMBL/GenBank/DDBJ whole genome shotgun (WGS) entry which is preliminary data.</text>
</comment>
<feature type="transmembrane region" description="Helical" evidence="2">
    <location>
        <begin position="12"/>
        <end position="31"/>
    </location>
</feature>
<sequence length="99" mass="10634">MVIGGSSVPFRVLVVAIAALGFACLLLIATLQTGPTKSTARTVEATASFKLDADIGREKLIYDPELDINYMMSKRKVPNGPDPIHNRRAGNSKRPPGQV</sequence>
<accession>A0A2C9VUR0</accession>
<keyword evidence="2" id="KW-0812">Transmembrane</keyword>
<protein>
    <submittedName>
        <fullName evidence="3">Uncharacterized protein</fullName>
    </submittedName>
</protein>
<feature type="region of interest" description="Disordered" evidence="1">
    <location>
        <begin position="73"/>
        <end position="99"/>
    </location>
</feature>
<keyword evidence="4" id="KW-1185">Reference proteome</keyword>
<dbReference type="Gramene" id="Manes.05G094200.1.v8.1">
    <property type="protein sequence ID" value="Manes.05G094200.1.v8.1.CDS"/>
    <property type="gene ID" value="Manes.05G094200.v8.1"/>
</dbReference>
<proteinExistence type="predicted"/>
<name>A0A2C9VUR0_MANES</name>
<evidence type="ECO:0000313" key="3">
    <source>
        <dbReference type="EMBL" id="OAY49925.1"/>
    </source>
</evidence>
<dbReference type="PANTHER" id="PTHR34277">
    <property type="entry name" value="CLAVATA3/ESR (CLE)-RELATED PROTEIN 26"/>
    <property type="match status" value="1"/>
</dbReference>
<evidence type="ECO:0000256" key="2">
    <source>
        <dbReference type="SAM" id="Phobius"/>
    </source>
</evidence>
<evidence type="ECO:0000313" key="4">
    <source>
        <dbReference type="Proteomes" id="UP000091857"/>
    </source>
</evidence>
<dbReference type="EMBL" id="CM004391">
    <property type="protein sequence ID" value="OAY49925.1"/>
    <property type="molecule type" value="Genomic_DNA"/>
</dbReference>
<dbReference type="AlphaFoldDB" id="A0A2C9VUR0"/>
<dbReference type="OrthoDB" id="1910203at2759"/>
<dbReference type="Proteomes" id="UP000091857">
    <property type="component" value="Chromosome 5"/>
</dbReference>
<dbReference type="InterPro" id="IPR039316">
    <property type="entry name" value="CLE25/26"/>
</dbReference>
<keyword evidence="2" id="KW-1133">Transmembrane helix</keyword>
<keyword evidence="2" id="KW-0472">Membrane</keyword>
<dbReference type="PANTHER" id="PTHR34277:SF2">
    <property type="entry name" value="CLAVATA3_ESR (CLE)-RELATED PROTEIN 26"/>
    <property type="match status" value="1"/>
</dbReference>
<organism evidence="3 4">
    <name type="scientific">Manihot esculenta</name>
    <name type="common">Cassava</name>
    <name type="synonym">Jatropha manihot</name>
    <dbReference type="NCBI Taxonomy" id="3983"/>
    <lineage>
        <taxon>Eukaryota</taxon>
        <taxon>Viridiplantae</taxon>
        <taxon>Streptophyta</taxon>
        <taxon>Embryophyta</taxon>
        <taxon>Tracheophyta</taxon>
        <taxon>Spermatophyta</taxon>
        <taxon>Magnoliopsida</taxon>
        <taxon>eudicotyledons</taxon>
        <taxon>Gunneridae</taxon>
        <taxon>Pentapetalae</taxon>
        <taxon>rosids</taxon>
        <taxon>fabids</taxon>
        <taxon>Malpighiales</taxon>
        <taxon>Euphorbiaceae</taxon>
        <taxon>Crotonoideae</taxon>
        <taxon>Manihoteae</taxon>
        <taxon>Manihot</taxon>
    </lineage>
</organism>
<evidence type="ECO:0000256" key="1">
    <source>
        <dbReference type="SAM" id="MobiDB-lite"/>
    </source>
</evidence>
<reference evidence="4" key="1">
    <citation type="journal article" date="2016" name="Nat. Biotechnol.">
        <title>Sequencing wild and cultivated cassava and related species reveals extensive interspecific hybridization and genetic diversity.</title>
        <authorList>
            <person name="Bredeson J.V."/>
            <person name="Lyons J.B."/>
            <person name="Prochnik S.E."/>
            <person name="Wu G.A."/>
            <person name="Ha C.M."/>
            <person name="Edsinger-Gonzales E."/>
            <person name="Grimwood J."/>
            <person name="Schmutz J."/>
            <person name="Rabbi I.Y."/>
            <person name="Egesi C."/>
            <person name="Nauluvula P."/>
            <person name="Lebot V."/>
            <person name="Ndunguru J."/>
            <person name="Mkamilo G."/>
            <person name="Bart R.S."/>
            <person name="Setter T.L."/>
            <person name="Gleadow R.M."/>
            <person name="Kulakow P."/>
            <person name="Ferguson M.E."/>
            <person name="Rounsley S."/>
            <person name="Rokhsar D.S."/>
        </authorList>
    </citation>
    <scope>NUCLEOTIDE SEQUENCE [LARGE SCALE GENOMIC DNA]</scope>
    <source>
        <strain evidence="4">cv. AM560-2</strain>
    </source>
</reference>